<evidence type="ECO:0000256" key="2">
    <source>
        <dbReference type="ARBA" id="ARBA00023125"/>
    </source>
</evidence>
<dbReference type="Pfam" id="PF00440">
    <property type="entry name" value="TetR_N"/>
    <property type="match status" value="1"/>
</dbReference>
<dbReference type="PANTHER" id="PTHR43479:SF7">
    <property type="entry name" value="TETR-FAMILY TRANSCRIPTIONAL REGULATOR"/>
    <property type="match status" value="1"/>
</dbReference>
<comment type="caution">
    <text evidence="5">The sequence shown here is derived from an EMBL/GenBank/DDBJ whole genome shotgun (WGS) entry which is preliminary data.</text>
</comment>
<dbReference type="PROSITE" id="PS50977">
    <property type="entry name" value="HTH_TETR_2"/>
    <property type="match status" value="1"/>
</dbReference>
<accession>A0A8J3AEB6</accession>
<evidence type="ECO:0000256" key="1">
    <source>
        <dbReference type="ARBA" id="ARBA00022491"/>
    </source>
</evidence>
<dbReference type="InterPro" id="IPR001647">
    <property type="entry name" value="HTH_TetR"/>
</dbReference>
<dbReference type="GO" id="GO:0003677">
    <property type="term" value="F:DNA binding"/>
    <property type="evidence" value="ECO:0007669"/>
    <property type="project" value="UniProtKB-UniRule"/>
</dbReference>
<keyword evidence="1" id="KW-0678">Repressor</keyword>
<organism evidence="5 6">
    <name type="scientific">Gottfriedia solisilvae</name>
    <dbReference type="NCBI Taxonomy" id="1516104"/>
    <lineage>
        <taxon>Bacteria</taxon>
        <taxon>Bacillati</taxon>
        <taxon>Bacillota</taxon>
        <taxon>Bacilli</taxon>
        <taxon>Bacillales</taxon>
        <taxon>Bacillaceae</taxon>
        <taxon>Gottfriedia</taxon>
    </lineage>
</organism>
<dbReference type="OrthoDB" id="9810250at2"/>
<dbReference type="AlphaFoldDB" id="A0A8J3AEB6"/>
<evidence type="ECO:0000256" key="3">
    <source>
        <dbReference type="PROSITE-ProRule" id="PRU00335"/>
    </source>
</evidence>
<gene>
    <name evidence="5" type="ORF">GCM10007380_14610</name>
</gene>
<dbReference type="SUPFAM" id="SSF46689">
    <property type="entry name" value="Homeodomain-like"/>
    <property type="match status" value="1"/>
</dbReference>
<protein>
    <submittedName>
        <fullName evidence="5">TetR family transcriptional regulator</fullName>
    </submittedName>
</protein>
<reference evidence="6" key="1">
    <citation type="journal article" date="2019" name="Int. J. Syst. Evol. Microbiol.">
        <title>The Global Catalogue of Microorganisms (GCM) 10K type strain sequencing project: providing services to taxonomists for standard genome sequencing and annotation.</title>
        <authorList>
            <consortium name="The Broad Institute Genomics Platform"/>
            <consortium name="The Broad Institute Genome Sequencing Center for Infectious Disease"/>
            <person name="Wu L."/>
            <person name="Ma J."/>
        </authorList>
    </citation>
    <scope>NUCLEOTIDE SEQUENCE [LARGE SCALE GENOMIC DNA]</scope>
    <source>
        <strain evidence="6">CGMCC 1.14993</strain>
    </source>
</reference>
<evidence type="ECO:0000259" key="4">
    <source>
        <dbReference type="PROSITE" id="PS50977"/>
    </source>
</evidence>
<dbReference type="InterPro" id="IPR009057">
    <property type="entry name" value="Homeodomain-like_sf"/>
</dbReference>
<dbReference type="RefSeq" id="WP_087997840.1">
    <property type="nucleotide sequence ID" value="NZ_BMHB01000001.1"/>
</dbReference>
<dbReference type="Pfam" id="PF14278">
    <property type="entry name" value="TetR_C_8"/>
    <property type="match status" value="1"/>
</dbReference>
<sequence>MTNKNNNIDRRISKSKHALKDALLDLMKKKDFKKISITDIVQLADLNRGTFYKHYQYKEDILEEIIDDVITDLIASYREPYKGSESFDVSKLTPSAIKVFDHVWKYANFYTLIVQSNALLGFQNRFCNVLKTLALQELSDQMSNQKINRELHASYQAYAILGMIIELVNEGFKYSSSYMAEQLLEIIMNSKTNTIVKPNIVGN</sequence>
<feature type="domain" description="HTH tetR-type" evidence="4">
    <location>
        <begin position="13"/>
        <end position="73"/>
    </location>
</feature>
<proteinExistence type="predicted"/>
<feature type="DNA-binding region" description="H-T-H motif" evidence="3">
    <location>
        <begin position="36"/>
        <end position="55"/>
    </location>
</feature>
<dbReference type="InterPro" id="IPR039532">
    <property type="entry name" value="TetR_C_Firmicutes"/>
</dbReference>
<dbReference type="EMBL" id="BMHB01000001">
    <property type="protein sequence ID" value="GGI12777.1"/>
    <property type="molecule type" value="Genomic_DNA"/>
</dbReference>
<dbReference type="PANTHER" id="PTHR43479">
    <property type="entry name" value="ACREF/ENVCD OPERON REPRESSOR-RELATED"/>
    <property type="match status" value="1"/>
</dbReference>
<dbReference type="InterPro" id="IPR050624">
    <property type="entry name" value="HTH-type_Tx_Regulator"/>
</dbReference>
<dbReference type="Proteomes" id="UP000626244">
    <property type="component" value="Unassembled WGS sequence"/>
</dbReference>
<keyword evidence="2 3" id="KW-0238">DNA-binding</keyword>
<name>A0A8J3AEB6_9BACI</name>
<evidence type="ECO:0000313" key="5">
    <source>
        <dbReference type="EMBL" id="GGI12777.1"/>
    </source>
</evidence>
<dbReference type="Gene3D" id="1.10.357.10">
    <property type="entry name" value="Tetracycline Repressor, domain 2"/>
    <property type="match status" value="1"/>
</dbReference>
<evidence type="ECO:0000313" key="6">
    <source>
        <dbReference type="Proteomes" id="UP000626244"/>
    </source>
</evidence>
<keyword evidence="6" id="KW-1185">Reference proteome</keyword>